<proteinExistence type="predicted"/>
<dbReference type="PROSITE" id="PS00879">
    <property type="entry name" value="ODR_DC_2_2"/>
    <property type="match status" value="1"/>
</dbReference>
<dbReference type="InterPro" id="IPR009006">
    <property type="entry name" value="Ala_racemase/Decarboxylase_C"/>
</dbReference>
<gene>
    <name evidence="5" type="ORF">ENS29_16300</name>
</gene>
<feature type="modified residue" description="N6-(pyridoxal phosphate)lysine" evidence="3">
    <location>
        <position position="52"/>
    </location>
</feature>
<reference evidence="5" key="1">
    <citation type="journal article" date="2020" name="mSystems">
        <title>Genome- and Community-Level Interaction Insights into Carbon Utilization and Element Cycling Functions of Hydrothermarchaeota in Hydrothermal Sediment.</title>
        <authorList>
            <person name="Zhou Z."/>
            <person name="Liu Y."/>
            <person name="Xu W."/>
            <person name="Pan J."/>
            <person name="Luo Z.H."/>
            <person name="Li M."/>
        </authorList>
    </citation>
    <scope>NUCLEOTIDE SEQUENCE [LARGE SCALE GENOMIC DNA]</scope>
    <source>
        <strain evidence="5">SpSt-477</strain>
    </source>
</reference>
<evidence type="ECO:0000256" key="2">
    <source>
        <dbReference type="ARBA" id="ARBA00022898"/>
    </source>
</evidence>
<dbReference type="AlphaFoldDB" id="A0A7C4RUB9"/>
<dbReference type="InterPro" id="IPR029066">
    <property type="entry name" value="PLP-binding_barrel"/>
</dbReference>
<dbReference type="PANTHER" id="PTHR43727:SF3">
    <property type="entry name" value="GROUP IV DECARBOXYLASE"/>
    <property type="match status" value="1"/>
</dbReference>
<evidence type="ECO:0000256" key="3">
    <source>
        <dbReference type="PIRSR" id="PIRSR600183-50"/>
    </source>
</evidence>
<comment type="caution">
    <text evidence="5">The sequence shown here is derived from an EMBL/GenBank/DDBJ whole genome shotgun (WGS) entry which is preliminary data.</text>
</comment>
<protein>
    <submittedName>
        <fullName evidence="5">Diaminopimelate decarboxylase</fullName>
    </submittedName>
</protein>
<accession>A0A7C4RUB9</accession>
<dbReference type="InterPro" id="IPR022644">
    <property type="entry name" value="De-COase2_N"/>
</dbReference>
<dbReference type="Gene3D" id="3.20.20.10">
    <property type="entry name" value="Alanine racemase"/>
    <property type="match status" value="1"/>
</dbReference>
<dbReference type="InterPro" id="IPR000183">
    <property type="entry name" value="Orn/DAP/Arg_de-COase"/>
</dbReference>
<dbReference type="PRINTS" id="PR01182">
    <property type="entry name" value="ORNDCRBXLASE"/>
</dbReference>
<evidence type="ECO:0000256" key="1">
    <source>
        <dbReference type="ARBA" id="ARBA00001933"/>
    </source>
</evidence>
<dbReference type="InterPro" id="IPR022657">
    <property type="entry name" value="De-COase2_CS"/>
</dbReference>
<dbReference type="Gene3D" id="2.40.37.10">
    <property type="entry name" value="Lyase, Ornithine Decarboxylase, Chain A, domain 1"/>
    <property type="match status" value="1"/>
</dbReference>
<dbReference type="GO" id="GO:0006596">
    <property type="term" value="P:polyamine biosynthetic process"/>
    <property type="evidence" value="ECO:0007669"/>
    <property type="project" value="InterPro"/>
</dbReference>
<dbReference type="SUPFAM" id="SSF51419">
    <property type="entry name" value="PLP-binding barrel"/>
    <property type="match status" value="1"/>
</dbReference>
<dbReference type="GO" id="GO:0008836">
    <property type="term" value="F:diaminopimelate decarboxylase activity"/>
    <property type="evidence" value="ECO:0007669"/>
    <property type="project" value="TreeGrafter"/>
</dbReference>
<keyword evidence="2 3" id="KW-0663">Pyridoxal phosphate</keyword>
<dbReference type="GO" id="GO:0009089">
    <property type="term" value="P:lysine biosynthetic process via diaminopimelate"/>
    <property type="evidence" value="ECO:0007669"/>
    <property type="project" value="TreeGrafter"/>
</dbReference>
<feature type="domain" description="Orn/DAP/Arg decarboxylase 2 N-terminal" evidence="4">
    <location>
        <begin position="30"/>
        <end position="273"/>
    </location>
</feature>
<organism evidence="5">
    <name type="scientific">Desulfatirhabdium butyrativorans</name>
    <dbReference type="NCBI Taxonomy" id="340467"/>
    <lineage>
        <taxon>Bacteria</taxon>
        <taxon>Pseudomonadati</taxon>
        <taxon>Thermodesulfobacteriota</taxon>
        <taxon>Desulfobacteria</taxon>
        <taxon>Desulfobacterales</taxon>
        <taxon>Desulfatirhabdiaceae</taxon>
        <taxon>Desulfatirhabdium</taxon>
    </lineage>
</organism>
<evidence type="ECO:0000259" key="4">
    <source>
        <dbReference type="Pfam" id="PF02784"/>
    </source>
</evidence>
<evidence type="ECO:0000313" key="5">
    <source>
        <dbReference type="EMBL" id="HGU34386.1"/>
    </source>
</evidence>
<dbReference type="InterPro" id="IPR002433">
    <property type="entry name" value="Orn_de-COase"/>
</dbReference>
<dbReference type="SUPFAM" id="SSF50621">
    <property type="entry name" value="Alanine racemase C-terminal domain-like"/>
    <property type="match status" value="1"/>
</dbReference>
<name>A0A7C4RUB9_9BACT</name>
<sequence>MSAVLQKALRTPGLIQEADSAVVFIDLSYLSERIRHLRSLFPSTTLHAVAVKANPLFRILQVIEATGAGLEAASIGELALAMEAGVPPERIVYDSPVKTRSEIRTALQALVHINADSILELDRIAEIIAGGTPVRSVGIRINPQVGTGRIAMTSVAGTYSKFGEPLLESRDLLIDRFMRYPWLVGVHVHVGSQGCGPELLLSGVKRVLDFAAEVRRRTSKDRIRIFDIGGGLPVSYHRDGVVIDMEGYSQALFERFPELQDYLLITEFGRWIHANTAWAASRIEYVKQTGDTRTAMIHVGADMFLRKCYRSDEWHHELTVVDDRGRLKSDEHASPCVVAGPLCFAGDVLARDIPLPDMAEGDYVLIHDVGAYTFSMWSRYNSRQLPKFIGYENDGERFEVVKDRERLEDVCRFWK</sequence>
<dbReference type="PANTHER" id="PTHR43727">
    <property type="entry name" value="DIAMINOPIMELATE DECARBOXYLASE"/>
    <property type="match status" value="1"/>
</dbReference>
<dbReference type="Pfam" id="PF02784">
    <property type="entry name" value="Orn_Arg_deC_N"/>
    <property type="match status" value="1"/>
</dbReference>
<feature type="active site" description="Proton donor" evidence="3">
    <location>
        <position position="343"/>
    </location>
</feature>
<comment type="cofactor">
    <cofactor evidence="1 3">
        <name>pyridoxal 5'-phosphate</name>
        <dbReference type="ChEBI" id="CHEBI:597326"/>
    </cofactor>
</comment>
<dbReference type="PRINTS" id="PR01179">
    <property type="entry name" value="ODADCRBXLASE"/>
</dbReference>
<dbReference type="EMBL" id="DSUH01000374">
    <property type="protein sequence ID" value="HGU34386.1"/>
    <property type="molecule type" value="Genomic_DNA"/>
</dbReference>